<reference evidence="3" key="1">
    <citation type="journal article" date="2013" name="Nat. Genet.">
        <title>The duck genome and transcriptome provide insight into an avian influenza virus reservoir species.</title>
        <authorList>
            <person name="Huang Y."/>
            <person name="Li Y."/>
            <person name="Burt D.W."/>
            <person name="Chen H."/>
            <person name="Zhang Y."/>
            <person name="Qian W."/>
            <person name="Kim H."/>
            <person name="Gan S."/>
            <person name="Zhao Y."/>
            <person name="Li J."/>
            <person name="Yi K."/>
            <person name="Feng H."/>
            <person name="Zhu P."/>
            <person name="Li B."/>
            <person name="Liu Q."/>
            <person name="Fairley S."/>
            <person name="Magor K.E."/>
            <person name="Du Z."/>
            <person name="Hu X."/>
            <person name="Goodman L."/>
            <person name="Tafer H."/>
            <person name="Vignal A."/>
            <person name="Lee T."/>
            <person name="Kim K.W."/>
            <person name="Sheng Z."/>
            <person name="An Y."/>
            <person name="Searle S."/>
            <person name="Herrero J."/>
            <person name="Groenen M.A."/>
            <person name="Crooijmans R.P."/>
            <person name="Faraut T."/>
            <person name="Cai Q."/>
            <person name="Webster R.G."/>
            <person name="Aldridge J.R."/>
            <person name="Warren W.C."/>
            <person name="Bartschat S."/>
            <person name="Kehr S."/>
            <person name="Marz M."/>
            <person name="Stadler P.F."/>
            <person name="Smith J."/>
            <person name="Kraus R.H."/>
            <person name="Zhao Y."/>
            <person name="Ren L."/>
            <person name="Fei J."/>
            <person name="Morisson M."/>
            <person name="Kaiser P."/>
            <person name="Griffin D.K."/>
            <person name="Rao M."/>
            <person name="Pitel F."/>
            <person name="Wang J."/>
            <person name="Li N."/>
        </authorList>
    </citation>
    <scope>NUCLEOTIDE SEQUENCE [LARGE SCALE GENOMIC DNA]</scope>
</reference>
<proteinExistence type="predicted"/>
<evidence type="ECO:0000256" key="1">
    <source>
        <dbReference type="SAM" id="MobiDB-lite"/>
    </source>
</evidence>
<evidence type="ECO:0000313" key="2">
    <source>
        <dbReference type="EMBL" id="EOA93525.1"/>
    </source>
</evidence>
<feature type="region of interest" description="Disordered" evidence="1">
    <location>
        <begin position="364"/>
        <end position="397"/>
    </location>
</feature>
<dbReference type="EMBL" id="KB746071">
    <property type="protein sequence ID" value="EOA93525.1"/>
    <property type="molecule type" value="Genomic_DNA"/>
</dbReference>
<protein>
    <submittedName>
        <fullName evidence="2">Uncharacterized protein</fullName>
    </submittedName>
</protein>
<feature type="compositionally biased region" description="Polar residues" evidence="1">
    <location>
        <begin position="375"/>
        <end position="397"/>
    </location>
</feature>
<dbReference type="AlphaFoldDB" id="R0J8J8"/>
<name>R0J8J8_ANAPL</name>
<sequence>MEKSTKMMWEHSSLNGASVKVTFRALKRQKVESLIRRQFVHPWALNCKTRHFRDTESQEPSAGVSAQNPHGFVRGYLPLTTKDQGVDKKTKSASSNRGLTTTTSGSGTKGAFAKQTLFPCKTRANYNNKCKEVNTVTCCSSLHDKCLKSQPAHAGPPTCSPARSSLVCKDRNDEVSTATGPLGDTFFSSAASQCPSFPSTTWPSRDKTANETGLSVCPEHVGGLHEFAQKSPMLQKEVMSCAMTPSYQPQGALRTNSTYSELTLKPRRTTRSLVTLGEEHIEEQAGCKTAETHSHHVFQHLASNQSLTDSFSYLATHTGGSILLSRCTSEIIPCLIILITLLCTFPSSKVALRKQAEQAAACKIPHTPKGRGLQHRSQSPPAMQRESSQGDGSSTTEANCSWYHSTCYDYKNAHSRPEAPLHTKRLQVSQIQVPDASHAGEEPGTSPALHTLGCSSFSSSVAQDITLLVAARGRRQQSLYTRRGQIYASKQKRQLHTHPSSEKQPVEVPLSVLFRRTPIVTRSRTEPTESCKGTRENSELTLFALTSTSTYYIKLKALPPKPSEDASKPFTIELNQFNIWQFKGGKFTCKELRITIQNCFQVKHIKRIVPINQAKHSKESTENVWSALGTWCCYRYSNLYNSFVEIFRWMCNYTYSSQIFFPKVFSLGHAITRSSPRTYKGAQRKTDNPSDLIRETKYPDLLLPGYQTCEEGAAAALTTELLDLAIP</sequence>
<accession>R0J8J8</accession>
<organism evidence="2 3">
    <name type="scientific">Anas platyrhynchos</name>
    <name type="common">Mallard</name>
    <name type="synonym">Anas boschas</name>
    <dbReference type="NCBI Taxonomy" id="8839"/>
    <lineage>
        <taxon>Eukaryota</taxon>
        <taxon>Metazoa</taxon>
        <taxon>Chordata</taxon>
        <taxon>Craniata</taxon>
        <taxon>Vertebrata</taxon>
        <taxon>Euteleostomi</taxon>
        <taxon>Archelosauria</taxon>
        <taxon>Archosauria</taxon>
        <taxon>Dinosauria</taxon>
        <taxon>Saurischia</taxon>
        <taxon>Theropoda</taxon>
        <taxon>Coelurosauria</taxon>
        <taxon>Aves</taxon>
        <taxon>Neognathae</taxon>
        <taxon>Galloanserae</taxon>
        <taxon>Anseriformes</taxon>
        <taxon>Anatidae</taxon>
        <taxon>Anatinae</taxon>
        <taxon>Anas</taxon>
    </lineage>
</organism>
<feature type="region of interest" description="Disordered" evidence="1">
    <location>
        <begin position="83"/>
        <end position="106"/>
    </location>
</feature>
<dbReference type="Proteomes" id="UP000296049">
    <property type="component" value="Unassembled WGS sequence"/>
</dbReference>
<gene>
    <name evidence="2" type="ORF">Anapl_15628</name>
</gene>
<feature type="compositionally biased region" description="Low complexity" evidence="1">
    <location>
        <begin position="94"/>
        <end position="106"/>
    </location>
</feature>
<evidence type="ECO:0000313" key="3">
    <source>
        <dbReference type="Proteomes" id="UP000296049"/>
    </source>
</evidence>
<keyword evidence="3" id="KW-1185">Reference proteome</keyword>